<reference evidence="1" key="1">
    <citation type="submission" date="2022-03" db="EMBL/GenBank/DDBJ databases">
        <authorList>
            <person name="Alioto T."/>
            <person name="Alioto T."/>
            <person name="Gomez Garrido J."/>
        </authorList>
    </citation>
    <scope>NUCLEOTIDE SEQUENCE</scope>
</reference>
<proteinExistence type="predicted"/>
<dbReference type="SUPFAM" id="SSF56219">
    <property type="entry name" value="DNase I-like"/>
    <property type="match status" value="1"/>
</dbReference>
<evidence type="ECO:0000313" key="1">
    <source>
        <dbReference type="EMBL" id="CAH2315829.1"/>
    </source>
</evidence>
<organism evidence="1 2">
    <name type="scientific">Pelobates cultripes</name>
    <name type="common">Western spadefoot toad</name>
    <dbReference type="NCBI Taxonomy" id="61616"/>
    <lineage>
        <taxon>Eukaryota</taxon>
        <taxon>Metazoa</taxon>
        <taxon>Chordata</taxon>
        <taxon>Craniata</taxon>
        <taxon>Vertebrata</taxon>
        <taxon>Euteleostomi</taxon>
        <taxon>Amphibia</taxon>
        <taxon>Batrachia</taxon>
        <taxon>Anura</taxon>
        <taxon>Pelobatoidea</taxon>
        <taxon>Pelobatidae</taxon>
        <taxon>Pelobates</taxon>
    </lineage>
</organism>
<sequence>MVYTIATIYTPNRNQASFLRNTLHKLEEFTDGILLVGGDFNAPLDPALDSSSGHSCLSQRNIKSIRQTLDSLRLVDCWRTLNPSVKDYTYYSALHDHYSRIDYLFITQEGLSCLHKADIEPATWSDNGS</sequence>
<dbReference type="AlphaFoldDB" id="A0AAD1WP99"/>
<name>A0AAD1WP99_PELCU</name>
<dbReference type="InterPro" id="IPR036691">
    <property type="entry name" value="Endo/exonu/phosph_ase_sf"/>
</dbReference>
<dbReference type="Gene3D" id="3.60.10.10">
    <property type="entry name" value="Endonuclease/exonuclease/phosphatase"/>
    <property type="match status" value="1"/>
</dbReference>
<gene>
    <name evidence="1" type="ORF">PECUL_23A018249</name>
</gene>
<evidence type="ECO:0008006" key="3">
    <source>
        <dbReference type="Google" id="ProtNLM"/>
    </source>
</evidence>
<keyword evidence="2" id="KW-1185">Reference proteome</keyword>
<protein>
    <recommendedName>
        <fullName evidence="3">Endonuclease/exonuclease/phosphatase domain-containing protein</fullName>
    </recommendedName>
</protein>
<dbReference type="Proteomes" id="UP001295444">
    <property type="component" value="Chromosome 09"/>
</dbReference>
<dbReference type="EMBL" id="OW240920">
    <property type="protein sequence ID" value="CAH2315829.1"/>
    <property type="molecule type" value="Genomic_DNA"/>
</dbReference>
<evidence type="ECO:0000313" key="2">
    <source>
        <dbReference type="Proteomes" id="UP001295444"/>
    </source>
</evidence>
<accession>A0AAD1WP99</accession>